<name>A0AAD7BF41_9AGAR</name>
<dbReference type="AlphaFoldDB" id="A0AAD7BF41"/>
<proteinExistence type="predicted"/>
<gene>
    <name evidence="1" type="ORF">FB45DRAFT_171872</name>
</gene>
<dbReference type="InterPro" id="IPR016024">
    <property type="entry name" value="ARM-type_fold"/>
</dbReference>
<dbReference type="SUPFAM" id="SSF48371">
    <property type="entry name" value="ARM repeat"/>
    <property type="match status" value="1"/>
</dbReference>
<accession>A0AAD7BF41</accession>
<sequence>MEVLEVLSMLAKQMVYRDTINTKISDNFVTSTMKDMNWATQVAFLNLILGLGHQGMALRFTEQLMLELANNLQDEEHKNNRRAGVLFLSFPGVKEALFPMFNDLIPTLVKLLSDPEEDIRVAVLGILCTNSEQAVDGFQQYVKHSLPILENSLRLSDSITRVSALKSWSQLAKEVTFHEQLNNAAPHIAACLKDPDFNVRIAALAVFSEFSKDETFRIAVAEAAPSILPQSGSPHSETYVYILRTLRDFSENEALSDIINSFVPKIVESLQNQDQNVRFEGVHLLCVLMRQEYLHIHGVIYSHQTISGPSQSHQTWSFAAVSQTT</sequence>
<dbReference type="Proteomes" id="UP001221142">
    <property type="component" value="Unassembled WGS sequence"/>
</dbReference>
<keyword evidence="2" id="KW-1185">Reference proteome</keyword>
<dbReference type="Gene3D" id="1.25.10.10">
    <property type="entry name" value="Leucine-rich Repeat Variant"/>
    <property type="match status" value="1"/>
</dbReference>
<reference evidence="1" key="1">
    <citation type="submission" date="2023-03" db="EMBL/GenBank/DDBJ databases">
        <title>Massive genome expansion in bonnet fungi (Mycena s.s.) driven by repeated elements and novel gene families across ecological guilds.</title>
        <authorList>
            <consortium name="Lawrence Berkeley National Laboratory"/>
            <person name="Harder C.B."/>
            <person name="Miyauchi S."/>
            <person name="Viragh M."/>
            <person name="Kuo A."/>
            <person name="Thoen E."/>
            <person name="Andreopoulos B."/>
            <person name="Lu D."/>
            <person name="Skrede I."/>
            <person name="Drula E."/>
            <person name="Henrissat B."/>
            <person name="Morin E."/>
            <person name="Kohler A."/>
            <person name="Barry K."/>
            <person name="LaButti K."/>
            <person name="Morin E."/>
            <person name="Salamov A."/>
            <person name="Lipzen A."/>
            <person name="Mereny Z."/>
            <person name="Hegedus B."/>
            <person name="Baldrian P."/>
            <person name="Stursova M."/>
            <person name="Weitz H."/>
            <person name="Taylor A."/>
            <person name="Grigoriev I.V."/>
            <person name="Nagy L.G."/>
            <person name="Martin F."/>
            <person name="Kauserud H."/>
        </authorList>
    </citation>
    <scope>NUCLEOTIDE SEQUENCE</scope>
    <source>
        <strain evidence="1">9284</strain>
    </source>
</reference>
<protein>
    <submittedName>
        <fullName evidence="1">Armadillo-type protein</fullName>
    </submittedName>
</protein>
<dbReference type="EMBL" id="JARKIF010000019">
    <property type="protein sequence ID" value="KAJ7618787.1"/>
    <property type="molecule type" value="Genomic_DNA"/>
</dbReference>
<evidence type="ECO:0000313" key="1">
    <source>
        <dbReference type="EMBL" id="KAJ7618787.1"/>
    </source>
</evidence>
<organism evidence="1 2">
    <name type="scientific">Roridomyces roridus</name>
    <dbReference type="NCBI Taxonomy" id="1738132"/>
    <lineage>
        <taxon>Eukaryota</taxon>
        <taxon>Fungi</taxon>
        <taxon>Dikarya</taxon>
        <taxon>Basidiomycota</taxon>
        <taxon>Agaricomycotina</taxon>
        <taxon>Agaricomycetes</taxon>
        <taxon>Agaricomycetidae</taxon>
        <taxon>Agaricales</taxon>
        <taxon>Marasmiineae</taxon>
        <taxon>Mycenaceae</taxon>
        <taxon>Roridomyces</taxon>
    </lineage>
</organism>
<comment type="caution">
    <text evidence="1">The sequence shown here is derived from an EMBL/GenBank/DDBJ whole genome shotgun (WGS) entry which is preliminary data.</text>
</comment>
<dbReference type="InterPro" id="IPR011989">
    <property type="entry name" value="ARM-like"/>
</dbReference>
<evidence type="ECO:0000313" key="2">
    <source>
        <dbReference type="Proteomes" id="UP001221142"/>
    </source>
</evidence>